<gene>
    <name evidence="3" type="ORF">PHJA_002703900</name>
</gene>
<protein>
    <submittedName>
        <fullName evidence="3">Protein ycf2</fullName>
    </submittedName>
</protein>
<dbReference type="Pfam" id="PF05695">
    <property type="entry name" value="Ycf2"/>
    <property type="match status" value="1"/>
</dbReference>
<dbReference type="AlphaFoldDB" id="A0A830CYN0"/>
<evidence type="ECO:0000259" key="2">
    <source>
        <dbReference type="Pfam" id="PF05695"/>
    </source>
</evidence>
<comment type="caution">
    <text evidence="3">The sequence shown here is derived from an EMBL/GenBank/DDBJ whole genome shotgun (WGS) entry which is preliminary data.</text>
</comment>
<accession>A0A830CYN0</accession>
<evidence type="ECO:0000313" key="4">
    <source>
        <dbReference type="Proteomes" id="UP000653305"/>
    </source>
</evidence>
<evidence type="ECO:0000256" key="1">
    <source>
        <dbReference type="SAM" id="MobiDB-lite"/>
    </source>
</evidence>
<proteinExistence type="predicted"/>
<reference evidence="3" key="1">
    <citation type="submission" date="2020-07" db="EMBL/GenBank/DDBJ databases">
        <title>Ethylene signaling mediates host invasion by parasitic plants.</title>
        <authorList>
            <person name="Yoshida S."/>
        </authorList>
    </citation>
    <scope>NUCLEOTIDE SEQUENCE</scope>
    <source>
        <strain evidence="3">Okayama</strain>
    </source>
</reference>
<feature type="domain" description="Ycf2 N-terminal" evidence="2">
    <location>
        <begin position="2"/>
        <end position="42"/>
    </location>
</feature>
<keyword evidence="4" id="KW-1185">Reference proteome</keyword>
<feature type="region of interest" description="Disordered" evidence="1">
    <location>
        <begin position="49"/>
        <end position="73"/>
    </location>
</feature>
<organism evidence="3 4">
    <name type="scientific">Phtheirospermum japonicum</name>
    <dbReference type="NCBI Taxonomy" id="374723"/>
    <lineage>
        <taxon>Eukaryota</taxon>
        <taxon>Viridiplantae</taxon>
        <taxon>Streptophyta</taxon>
        <taxon>Embryophyta</taxon>
        <taxon>Tracheophyta</taxon>
        <taxon>Spermatophyta</taxon>
        <taxon>Magnoliopsida</taxon>
        <taxon>eudicotyledons</taxon>
        <taxon>Gunneridae</taxon>
        <taxon>Pentapetalae</taxon>
        <taxon>asterids</taxon>
        <taxon>lamiids</taxon>
        <taxon>Lamiales</taxon>
        <taxon>Orobanchaceae</taxon>
        <taxon>Orobanchaceae incertae sedis</taxon>
        <taxon>Phtheirospermum</taxon>
    </lineage>
</organism>
<evidence type="ECO:0000313" key="3">
    <source>
        <dbReference type="EMBL" id="GFQ05598.1"/>
    </source>
</evidence>
<name>A0A830CYN0_9LAMI</name>
<dbReference type="Proteomes" id="UP000653305">
    <property type="component" value="Unassembled WGS sequence"/>
</dbReference>
<dbReference type="InterPro" id="IPR056777">
    <property type="entry name" value="Ycf2_N"/>
</dbReference>
<dbReference type="EMBL" id="BMAC01001095">
    <property type="protein sequence ID" value="GFQ05598.1"/>
    <property type="molecule type" value="Genomic_DNA"/>
</dbReference>
<sequence length="73" mass="8574">MYEQFLNILFIRKKYFLCVSLKKKVLGRDTISPIESHVSNDFPHQITYKVKKTKQTNSSPSTKKIKTEPKKKS</sequence>